<reference evidence="2" key="1">
    <citation type="submission" date="2011-08" db="EMBL/GenBank/DDBJ databases">
        <authorList>
            <person name="Rombauts S."/>
        </authorList>
    </citation>
    <scope>NUCLEOTIDE SEQUENCE</scope>
    <source>
        <strain evidence="2">London</strain>
    </source>
</reference>
<protein>
    <submittedName>
        <fullName evidence="1">Uncharacterized protein</fullName>
    </submittedName>
</protein>
<dbReference type="EMBL" id="CAEY01000277">
    <property type="status" value="NOT_ANNOTATED_CDS"/>
    <property type="molecule type" value="Genomic_DNA"/>
</dbReference>
<keyword evidence="2" id="KW-1185">Reference proteome</keyword>
<dbReference type="AlphaFoldDB" id="T1KNI5"/>
<dbReference type="Proteomes" id="UP000015104">
    <property type="component" value="Unassembled WGS sequence"/>
</dbReference>
<name>T1KNI5_TETUR</name>
<evidence type="ECO:0000313" key="2">
    <source>
        <dbReference type="Proteomes" id="UP000015104"/>
    </source>
</evidence>
<dbReference type="HOGENOM" id="CLU_2609143_0_0_1"/>
<organism evidence="1 2">
    <name type="scientific">Tetranychus urticae</name>
    <name type="common">Two-spotted spider mite</name>
    <dbReference type="NCBI Taxonomy" id="32264"/>
    <lineage>
        <taxon>Eukaryota</taxon>
        <taxon>Metazoa</taxon>
        <taxon>Ecdysozoa</taxon>
        <taxon>Arthropoda</taxon>
        <taxon>Chelicerata</taxon>
        <taxon>Arachnida</taxon>
        <taxon>Acari</taxon>
        <taxon>Acariformes</taxon>
        <taxon>Trombidiformes</taxon>
        <taxon>Prostigmata</taxon>
        <taxon>Eleutherengona</taxon>
        <taxon>Raphignathae</taxon>
        <taxon>Tetranychoidea</taxon>
        <taxon>Tetranychidae</taxon>
        <taxon>Tetranychus</taxon>
    </lineage>
</organism>
<sequence length="79" mass="9403">MDNCYLFNNSSAYLQLSSLPCNHKIIQNYINCIKRSRDSFLFEQHQEQYENKYSCKLSLENNARYCRFPHFSHGADPDC</sequence>
<evidence type="ECO:0000313" key="1">
    <source>
        <dbReference type="EnsemblMetazoa" id="tetur16g01100.1"/>
    </source>
</evidence>
<reference evidence="1" key="2">
    <citation type="submission" date="2015-06" db="UniProtKB">
        <authorList>
            <consortium name="EnsemblMetazoa"/>
        </authorList>
    </citation>
    <scope>IDENTIFICATION</scope>
</reference>
<dbReference type="EnsemblMetazoa" id="tetur16g01100.1">
    <property type="protein sequence ID" value="tetur16g01100.1"/>
    <property type="gene ID" value="tetur16g01100"/>
</dbReference>
<accession>T1KNI5</accession>
<proteinExistence type="predicted"/>